<dbReference type="EC" id="3.7.1.12" evidence="8"/>
<evidence type="ECO:0000256" key="3">
    <source>
        <dbReference type="ARBA" id="ARBA00022603"/>
    </source>
</evidence>
<keyword evidence="2" id="KW-0169">Cobalamin biosynthesis</keyword>
<evidence type="ECO:0000256" key="5">
    <source>
        <dbReference type="ARBA" id="ARBA00022691"/>
    </source>
</evidence>
<keyword evidence="4" id="KW-0808">Transferase</keyword>
<dbReference type="OrthoDB" id="9772960at2"/>
<organism evidence="8 9">
    <name type="scientific">Bartonella apihabitans</name>
    <dbReference type="NCBI Taxonomy" id="2750929"/>
    <lineage>
        <taxon>Bacteria</taxon>
        <taxon>Pseudomonadati</taxon>
        <taxon>Pseudomonadota</taxon>
        <taxon>Alphaproteobacteria</taxon>
        <taxon>Hyphomicrobiales</taxon>
        <taxon>Bartonellaceae</taxon>
        <taxon>Bartonella</taxon>
    </lineage>
</organism>
<dbReference type="RefSeq" id="WP_078039456.1">
    <property type="nucleotide sequence ID" value="NZ_CP015820.1"/>
</dbReference>
<evidence type="ECO:0000313" key="8">
    <source>
        <dbReference type="EMBL" id="AQT42550.1"/>
    </source>
</evidence>
<dbReference type="GO" id="GO:0043779">
    <property type="term" value="F:cobalt-precorrin-5A acetaldehyde-lyase activity"/>
    <property type="evidence" value="ECO:0007669"/>
    <property type="project" value="UniProtKB-EC"/>
</dbReference>
<dbReference type="GO" id="GO:0008168">
    <property type="term" value="F:methyltransferase activity"/>
    <property type="evidence" value="ECO:0007669"/>
    <property type="project" value="UniProtKB-KW"/>
</dbReference>
<feature type="domain" description="Cobalamin synthesis G N-terminal" evidence="7">
    <location>
        <begin position="55"/>
        <end position="131"/>
    </location>
</feature>
<dbReference type="Gene3D" id="3.40.50.11220">
    <property type="match status" value="1"/>
</dbReference>
<dbReference type="InterPro" id="IPR035996">
    <property type="entry name" value="4pyrrol_Methylase_sf"/>
</dbReference>
<proteinExistence type="predicted"/>
<dbReference type="SUPFAM" id="SSF53790">
    <property type="entry name" value="Tetrapyrrole methylase"/>
    <property type="match status" value="1"/>
</dbReference>
<evidence type="ECO:0000259" key="7">
    <source>
        <dbReference type="Pfam" id="PF11760"/>
    </source>
</evidence>
<comment type="pathway">
    <text evidence="1">Cofactor biosynthesis; adenosylcobalamin biosynthesis.</text>
</comment>
<keyword evidence="9" id="KW-1185">Reference proteome</keyword>
<dbReference type="EMBL" id="CP015820">
    <property type="protein sequence ID" value="AQT42550.1"/>
    <property type="molecule type" value="Genomic_DNA"/>
</dbReference>
<protein>
    <submittedName>
        <fullName evidence="8">Cobalt-precorrin 5A hydrolase / precorrin-3B C17-methyltransferase</fullName>
        <ecNumber evidence="8">3.7.1.12</ecNumber>
    </submittedName>
</protein>
<keyword evidence="5" id="KW-0949">S-adenosyl-L-methionine</keyword>
<dbReference type="UniPathway" id="UPA00148"/>
<reference evidence="8 9" key="1">
    <citation type="submission" date="2016-11" db="EMBL/GenBank/DDBJ databases">
        <title>Comparative genomics of Bartonella apis.</title>
        <authorList>
            <person name="Engel P."/>
        </authorList>
    </citation>
    <scope>NUCLEOTIDE SEQUENCE [LARGE SCALE GENOMIC DNA]</scope>
    <source>
        <strain evidence="8 9">BBC0178</strain>
    </source>
</reference>
<dbReference type="InterPro" id="IPR051810">
    <property type="entry name" value="Precorrin_MeTrfase"/>
</dbReference>
<name>A0A1U9MAK5_9HYPH</name>
<dbReference type="AlphaFoldDB" id="A0A1U9MAK5"/>
<dbReference type="InterPro" id="IPR006363">
    <property type="entry name" value="Cbl_synth_CobJ/CibH_dom"/>
</dbReference>
<evidence type="ECO:0000256" key="4">
    <source>
        <dbReference type="ARBA" id="ARBA00022679"/>
    </source>
</evidence>
<dbReference type="PANTHER" id="PTHR47036:SF1">
    <property type="entry name" value="COBALT-FACTOR III C(17)-METHYLTRANSFERASE-RELATED"/>
    <property type="match status" value="1"/>
</dbReference>
<dbReference type="Gene3D" id="3.40.1010.10">
    <property type="entry name" value="Cobalt-precorrin-4 Transmethylase, Domain 1"/>
    <property type="match status" value="1"/>
</dbReference>
<dbReference type="InterPro" id="IPR000878">
    <property type="entry name" value="4pyrrol_Mease"/>
</dbReference>
<evidence type="ECO:0000313" key="9">
    <source>
        <dbReference type="Proteomes" id="UP000189660"/>
    </source>
</evidence>
<dbReference type="Gene3D" id="3.30.950.10">
    <property type="entry name" value="Methyltransferase, Cobalt-precorrin-4 Transmethylase, Domain 2"/>
    <property type="match status" value="1"/>
</dbReference>
<feature type="domain" description="Tetrapyrrole methylase" evidence="6">
    <location>
        <begin position="219"/>
        <end position="429"/>
    </location>
</feature>
<dbReference type="CDD" id="cd11646">
    <property type="entry name" value="Precorrin_3B_C17_MT"/>
    <property type="match status" value="1"/>
</dbReference>
<dbReference type="NCBIfam" id="TIGR01466">
    <property type="entry name" value="cobJ_cbiH"/>
    <property type="match status" value="1"/>
</dbReference>
<dbReference type="InterPro" id="IPR014776">
    <property type="entry name" value="4pyrrole_Mease_sub2"/>
</dbReference>
<dbReference type="SUPFAM" id="SSF159672">
    <property type="entry name" value="CbiG N-terminal domain-like"/>
    <property type="match status" value="1"/>
</dbReference>
<dbReference type="Pfam" id="PF11760">
    <property type="entry name" value="CbiG_N"/>
    <property type="match status" value="1"/>
</dbReference>
<dbReference type="GO" id="GO:0009236">
    <property type="term" value="P:cobalamin biosynthetic process"/>
    <property type="evidence" value="ECO:0007669"/>
    <property type="project" value="UniProtKB-UniPathway"/>
</dbReference>
<dbReference type="GO" id="GO:0032259">
    <property type="term" value="P:methylation"/>
    <property type="evidence" value="ECO:0007669"/>
    <property type="project" value="UniProtKB-KW"/>
</dbReference>
<evidence type="ECO:0000256" key="1">
    <source>
        <dbReference type="ARBA" id="ARBA00004953"/>
    </source>
</evidence>
<accession>A0A1U9MAK5</accession>
<evidence type="ECO:0000256" key="2">
    <source>
        <dbReference type="ARBA" id="ARBA00022573"/>
    </source>
</evidence>
<gene>
    <name evidence="8" type="ORF">BBC0178_010690</name>
</gene>
<dbReference type="InterPro" id="IPR014777">
    <property type="entry name" value="4pyrrole_Mease_sub1"/>
</dbReference>
<keyword evidence="8" id="KW-0378">Hydrolase</keyword>
<dbReference type="KEGG" id="bapa:BBC0178_010690"/>
<dbReference type="InterPro" id="IPR038029">
    <property type="entry name" value="GbiG_N_sf"/>
</dbReference>
<keyword evidence="3" id="KW-0489">Methyltransferase</keyword>
<dbReference type="PANTHER" id="PTHR47036">
    <property type="entry name" value="COBALT-FACTOR III C(17)-METHYLTRANSFERASE-RELATED"/>
    <property type="match status" value="1"/>
</dbReference>
<dbReference type="Proteomes" id="UP000189660">
    <property type="component" value="Chromosome"/>
</dbReference>
<dbReference type="InterPro" id="IPR021744">
    <property type="entry name" value="CbiG_N"/>
</dbReference>
<evidence type="ECO:0000259" key="6">
    <source>
        <dbReference type="Pfam" id="PF00590"/>
    </source>
</evidence>
<sequence length="467" mass="50519">MFNYSSQNTDIFIFSDLSKDRATAISKFLKNATIYGTSRVEGTDITIVDDIANSIKDAFLSGRPIVALCACGLIVRILAPLLKDKFSEPPVLCIAEDGSSVVPLLGANIGANDLAHDLAKLLDSHAAITTSGYLRFGLNLLTPPEDLELVNKNDAASFLSSLLAGETVELVGTHQWFSTGSLPFATDASLKIVIDENGSDIKGSSTKLIYRKSKKNGLLTIVGLGPGNSENITFSARNALAEATDIFGYDYYIKLASPFLAKQTLHPSDNRQELLRAKEALDLAATGKRVAMISSGDPGIFAMAAAVFETLDENYSPLWDNVEVKVETGITAAQSAAARLGAPLGHDFAVISLSDNLKPWKIIEKRLVAAIKSDMVLALYNPVSRNRPTKIVDVLRILNQLCPTDRIVMIGTDIGRTGEQTLITTLADMNIRDITSRSVVIIGSSQTRCFERAGKVWSYTPRSYPDR</sequence>
<dbReference type="Pfam" id="PF00590">
    <property type="entry name" value="TP_methylase"/>
    <property type="match status" value="1"/>
</dbReference>